<feature type="transmembrane region" description="Helical" evidence="6">
    <location>
        <begin position="236"/>
        <end position="255"/>
    </location>
</feature>
<evidence type="ECO:0000256" key="3">
    <source>
        <dbReference type="ARBA" id="ARBA00022692"/>
    </source>
</evidence>
<dbReference type="GO" id="GO:0022857">
    <property type="term" value="F:transmembrane transporter activity"/>
    <property type="evidence" value="ECO:0007669"/>
    <property type="project" value="InterPro"/>
</dbReference>
<dbReference type="PANTHER" id="PTHR23501">
    <property type="entry name" value="MAJOR FACILITATOR SUPERFAMILY"/>
    <property type="match status" value="1"/>
</dbReference>
<keyword evidence="4 6" id="KW-1133">Transmembrane helix</keyword>
<evidence type="ECO:0000256" key="4">
    <source>
        <dbReference type="ARBA" id="ARBA00022989"/>
    </source>
</evidence>
<feature type="transmembrane region" description="Helical" evidence="6">
    <location>
        <begin position="129"/>
        <end position="150"/>
    </location>
</feature>
<feature type="transmembrane region" description="Helical" evidence="6">
    <location>
        <begin position="375"/>
        <end position="392"/>
    </location>
</feature>
<feature type="transmembrane region" description="Helical" evidence="6">
    <location>
        <begin position="196"/>
        <end position="215"/>
    </location>
</feature>
<dbReference type="PROSITE" id="PS00216">
    <property type="entry name" value="SUGAR_TRANSPORT_1"/>
    <property type="match status" value="1"/>
</dbReference>
<evidence type="ECO:0000256" key="1">
    <source>
        <dbReference type="ARBA" id="ARBA00004141"/>
    </source>
</evidence>
<keyword evidence="3 6" id="KW-0812">Transmembrane</keyword>
<evidence type="ECO:0000256" key="2">
    <source>
        <dbReference type="ARBA" id="ARBA00022448"/>
    </source>
</evidence>
<dbReference type="PROSITE" id="PS50850">
    <property type="entry name" value="MFS"/>
    <property type="match status" value="1"/>
</dbReference>
<evidence type="ECO:0000256" key="6">
    <source>
        <dbReference type="SAM" id="Phobius"/>
    </source>
</evidence>
<dbReference type="Proteomes" id="UP000799302">
    <property type="component" value="Unassembled WGS sequence"/>
</dbReference>
<dbReference type="OrthoDB" id="4161376at2759"/>
<feature type="transmembrane region" description="Helical" evidence="6">
    <location>
        <begin position="267"/>
        <end position="286"/>
    </location>
</feature>
<evidence type="ECO:0000259" key="7">
    <source>
        <dbReference type="PROSITE" id="PS50850"/>
    </source>
</evidence>
<comment type="subcellular location">
    <subcellularLocation>
        <location evidence="1">Membrane</location>
        <topology evidence="1">Multi-pass membrane protein</topology>
    </subcellularLocation>
</comment>
<dbReference type="CDD" id="cd06179">
    <property type="entry name" value="MFS_TRI12_like"/>
    <property type="match status" value="1"/>
</dbReference>
<evidence type="ECO:0000256" key="5">
    <source>
        <dbReference type="ARBA" id="ARBA00023136"/>
    </source>
</evidence>
<reference evidence="8" key="1">
    <citation type="journal article" date="2020" name="Stud. Mycol.">
        <title>101 Dothideomycetes genomes: a test case for predicting lifestyles and emergence of pathogens.</title>
        <authorList>
            <person name="Haridas S."/>
            <person name="Albert R."/>
            <person name="Binder M."/>
            <person name="Bloem J."/>
            <person name="Labutti K."/>
            <person name="Salamov A."/>
            <person name="Andreopoulos B."/>
            <person name="Baker S."/>
            <person name="Barry K."/>
            <person name="Bills G."/>
            <person name="Bluhm B."/>
            <person name="Cannon C."/>
            <person name="Castanera R."/>
            <person name="Culley D."/>
            <person name="Daum C."/>
            <person name="Ezra D."/>
            <person name="Gonzalez J."/>
            <person name="Henrissat B."/>
            <person name="Kuo A."/>
            <person name="Liang C."/>
            <person name="Lipzen A."/>
            <person name="Lutzoni F."/>
            <person name="Magnuson J."/>
            <person name="Mondo S."/>
            <person name="Nolan M."/>
            <person name="Ohm R."/>
            <person name="Pangilinan J."/>
            <person name="Park H.-J."/>
            <person name="Ramirez L."/>
            <person name="Alfaro M."/>
            <person name="Sun H."/>
            <person name="Tritt A."/>
            <person name="Yoshinaga Y."/>
            <person name="Zwiers L.-H."/>
            <person name="Turgeon B."/>
            <person name="Goodwin S."/>
            <person name="Spatafora J."/>
            <person name="Crous P."/>
            <person name="Grigoriev I."/>
        </authorList>
    </citation>
    <scope>NUCLEOTIDE SEQUENCE</scope>
    <source>
        <strain evidence="8">CBS 115976</strain>
    </source>
</reference>
<feature type="transmembrane region" description="Helical" evidence="6">
    <location>
        <begin position="307"/>
        <end position="328"/>
    </location>
</feature>
<feature type="transmembrane region" description="Helical" evidence="6">
    <location>
        <begin position="398"/>
        <end position="426"/>
    </location>
</feature>
<evidence type="ECO:0000313" key="8">
    <source>
        <dbReference type="EMBL" id="KAF2669510.1"/>
    </source>
</evidence>
<dbReference type="GO" id="GO:0005886">
    <property type="term" value="C:plasma membrane"/>
    <property type="evidence" value="ECO:0007669"/>
    <property type="project" value="TreeGrafter"/>
</dbReference>
<feature type="domain" description="Major facilitator superfamily (MFS) profile" evidence="7">
    <location>
        <begin position="40"/>
        <end position="546"/>
    </location>
</feature>
<evidence type="ECO:0000313" key="9">
    <source>
        <dbReference type="Proteomes" id="UP000799302"/>
    </source>
</evidence>
<keyword evidence="9" id="KW-1185">Reference proteome</keyword>
<dbReference type="AlphaFoldDB" id="A0A6A6UCA1"/>
<dbReference type="SUPFAM" id="SSF103473">
    <property type="entry name" value="MFS general substrate transporter"/>
    <property type="match status" value="1"/>
</dbReference>
<dbReference type="InterPro" id="IPR053791">
    <property type="entry name" value="MFS_Tri12-like"/>
</dbReference>
<dbReference type="InterPro" id="IPR010573">
    <property type="entry name" value="MFS_Str1/Tri12-like"/>
</dbReference>
<dbReference type="Pfam" id="PF06609">
    <property type="entry name" value="TRI12"/>
    <property type="match status" value="1"/>
</dbReference>
<feature type="transmembrane region" description="Helical" evidence="6">
    <location>
        <begin position="433"/>
        <end position="456"/>
    </location>
</feature>
<feature type="transmembrane region" description="Helical" evidence="6">
    <location>
        <begin position="104"/>
        <end position="123"/>
    </location>
</feature>
<feature type="transmembrane region" description="Helical" evidence="6">
    <location>
        <begin position="39"/>
        <end position="59"/>
    </location>
</feature>
<feature type="transmembrane region" description="Helical" evidence="6">
    <location>
        <begin position="162"/>
        <end position="184"/>
    </location>
</feature>
<feature type="transmembrane region" description="Helical" evidence="6">
    <location>
        <begin position="523"/>
        <end position="542"/>
    </location>
</feature>
<keyword evidence="2" id="KW-0813">Transport</keyword>
<accession>A0A6A6UCA1</accession>
<organism evidence="8 9">
    <name type="scientific">Microthyrium microscopicum</name>
    <dbReference type="NCBI Taxonomy" id="703497"/>
    <lineage>
        <taxon>Eukaryota</taxon>
        <taxon>Fungi</taxon>
        <taxon>Dikarya</taxon>
        <taxon>Ascomycota</taxon>
        <taxon>Pezizomycotina</taxon>
        <taxon>Dothideomycetes</taxon>
        <taxon>Dothideomycetes incertae sedis</taxon>
        <taxon>Microthyriales</taxon>
        <taxon>Microthyriaceae</taxon>
        <taxon>Microthyrium</taxon>
    </lineage>
</organism>
<sequence length="583" mass="63002">MARLEAIETTHADGHIDYLDHKAVGGDLQSMPKGYYRSLDFIMTFIAICFASICAYLGWHIRTLIDADIGPSKNLNWVATTWTLGSAIGFLLVGRLSDIFGRKWMVLGCQVLGTIGMIVGATAQTINTLIGANMLNGIAAAGQLSFGFILGELVSNKHRGIAVSAIFFSSMPFAVFGPSIARAFILHTGAGWRWSYYLGIIISTLSGILYQFFYHPPRFDQLHMQGKTKWQQFKELDFIGIVLFIGGTVVFLIGFSWGGSQYPWKSTQVICTLVIGGLVLVGFGLYEQFVFKGQALMPPRMFRKVSFVAIIVVAVVGAMVYYSLTILWPSILVAVYGLDTVQVGLQSSVVGGGILLGQCFGGIGLSYIPKVKWQVIFFSVCGTAFVGGLACLNENNHATFIALGVMGTFVIGWVDLISFTAVTLVWEPQDIGLATGVLGSIRALGGAVAQSLYVSILTNKLTTYLPKYVVPAATNAGLPSTSLPALFAGITAGSFTSVPGITPAIISTVSVAVRRAYIEAFHIVFYSTIPFGVCLIIAACFVPDMKNFLHGNVARRLQGNKKNAVEREPQTVQEINEKHAHHV</sequence>
<dbReference type="InterPro" id="IPR005829">
    <property type="entry name" value="Sugar_transporter_CS"/>
</dbReference>
<dbReference type="InterPro" id="IPR036259">
    <property type="entry name" value="MFS_trans_sf"/>
</dbReference>
<dbReference type="Gene3D" id="1.20.1720.10">
    <property type="entry name" value="Multidrug resistance protein D"/>
    <property type="match status" value="1"/>
</dbReference>
<keyword evidence="5 6" id="KW-0472">Membrane</keyword>
<gene>
    <name evidence="8" type="ORF">BT63DRAFT_471004</name>
</gene>
<dbReference type="InterPro" id="IPR020846">
    <property type="entry name" value="MFS_dom"/>
</dbReference>
<proteinExistence type="predicted"/>
<dbReference type="Gene3D" id="1.20.1250.20">
    <property type="entry name" value="MFS general substrate transporter like domains"/>
    <property type="match status" value="1"/>
</dbReference>
<protein>
    <submittedName>
        <fullName evidence="8">Fungal trichothecene efflux pump</fullName>
    </submittedName>
</protein>
<feature type="transmembrane region" description="Helical" evidence="6">
    <location>
        <begin position="348"/>
        <end position="368"/>
    </location>
</feature>
<feature type="transmembrane region" description="Helical" evidence="6">
    <location>
        <begin position="79"/>
        <end position="97"/>
    </location>
</feature>
<dbReference type="PANTHER" id="PTHR23501:SF109">
    <property type="entry name" value="MAJOR FACILITATOR SUPERFAMILY (MFS) PROFILE DOMAIN-CONTAINING PROTEIN-RELATED"/>
    <property type="match status" value="1"/>
</dbReference>
<name>A0A6A6UCA1_9PEZI</name>
<dbReference type="EMBL" id="MU004235">
    <property type="protein sequence ID" value="KAF2669510.1"/>
    <property type="molecule type" value="Genomic_DNA"/>
</dbReference>